<dbReference type="Pfam" id="PF02899">
    <property type="entry name" value="Phage_int_SAM_1"/>
    <property type="match status" value="1"/>
</dbReference>
<organism evidence="8 9">
    <name type="scientific">Mucilaginibacter mallensis</name>
    <dbReference type="NCBI Taxonomy" id="652787"/>
    <lineage>
        <taxon>Bacteria</taxon>
        <taxon>Pseudomonadati</taxon>
        <taxon>Bacteroidota</taxon>
        <taxon>Sphingobacteriia</taxon>
        <taxon>Sphingobacteriales</taxon>
        <taxon>Sphingobacteriaceae</taxon>
        <taxon>Mucilaginibacter</taxon>
    </lineage>
</organism>
<dbReference type="Gene3D" id="1.10.150.130">
    <property type="match status" value="1"/>
</dbReference>
<dbReference type="STRING" id="652787.SAMN05216490_4797"/>
<proteinExistence type="inferred from homology"/>
<evidence type="ECO:0000256" key="1">
    <source>
        <dbReference type="ARBA" id="ARBA00008857"/>
    </source>
</evidence>
<comment type="similarity">
    <text evidence="1">Belongs to the 'phage' integrase family.</text>
</comment>
<evidence type="ECO:0000259" key="6">
    <source>
        <dbReference type="PROSITE" id="PS51898"/>
    </source>
</evidence>
<dbReference type="GO" id="GO:0015074">
    <property type="term" value="P:DNA integration"/>
    <property type="evidence" value="ECO:0007669"/>
    <property type="project" value="UniProtKB-KW"/>
</dbReference>
<evidence type="ECO:0000313" key="8">
    <source>
        <dbReference type="EMBL" id="SDT67472.1"/>
    </source>
</evidence>
<dbReference type="RefSeq" id="WP_091379309.1">
    <property type="nucleotide sequence ID" value="NZ_LT629740.1"/>
</dbReference>
<keyword evidence="4" id="KW-0233">DNA recombination</keyword>
<dbReference type="InterPro" id="IPR002104">
    <property type="entry name" value="Integrase_catalytic"/>
</dbReference>
<dbReference type="PANTHER" id="PTHR30349">
    <property type="entry name" value="PHAGE INTEGRASE-RELATED"/>
    <property type="match status" value="1"/>
</dbReference>
<keyword evidence="3 5" id="KW-0238">DNA-binding</keyword>
<evidence type="ECO:0000256" key="3">
    <source>
        <dbReference type="ARBA" id="ARBA00023125"/>
    </source>
</evidence>
<dbReference type="GO" id="GO:0003677">
    <property type="term" value="F:DNA binding"/>
    <property type="evidence" value="ECO:0007669"/>
    <property type="project" value="UniProtKB-UniRule"/>
</dbReference>
<dbReference type="EMBL" id="LT629740">
    <property type="protein sequence ID" value="SDT67472.1"/>
    <property type="molecule type" value="Genomic_DNA"/>
</dbReference>
<feature type="domain" description="Tyr recombinase" evidence="6">
    <location>
        <begin position="122"/>
        <end position="310"/>
    </location>
</feature>
<dbReference type="Pfam" id="PF00589">
    <property type="entry name" value="Phage_integrase"/>
    <property type="match status" value="1"/>
</dbReference>
<dbReference type="GO" id="GO:0006310">
    <property type="term" value="P:DNA recombination"/>
    <property type="evidence" value="ECO:0007669"/>
    <property type="project" value="UniProtKB-KW"/>
</dbReference>
<keyword evidence="2" id="KW-0229">DNA integration</keyword>
<dbReference type="PROSITE" id="PS51898">
    <property type="entry name" value="TYR_RECOMBINASE"/>
    <property type="match status" value="1"/>
</dbReference>
<evidence type="ECO:0000256" key="5">
    <source>
        <dbReference type="PROSITE-ProRule" id="PRU01248"/>
    </source>
</evidence>
<evidence type="ECO:0000256" key="4">
    <source>
        <dbReference type="ARBA" id="ARBA00023172"/>
    </source>
</evidence>
<dbReference type="AlphaFoldDB" id="A0A1H2CB13"/>
<dbReference type="InterPro" id="IPR011010">
    <property type="entry name" value="DNA_brk_join_enz"/>
</dbReference>
<dbReference type="InterPro" id="IPR013762">
    <property type="entry name" value="Integrase-like_cat_sf"/>
</dbReference>
<evidence type="ECO:0000259" key="7">
    <source>
        <dbReference type="PROSITE" id="PS51900"/>
    </source>
</evidence>
<sequence>MEKYIIHQPNYHRLLKEYKADLEALGYGRSSVKTYPRCLQEFLSRLEQQQINSIRKIQQGHITAHHAYLQQRPTLYRGGALSGSTISQHLFAIRTCFAYLERTGQIKENPMSALAFAAPVKAERIILSPAEIGGLYEAAGTLRDKAALNLFYGCGLRRSEAVALNINDIHFKAQLLYVREGKGKKRRAIPLTEKVADGLKNYLLYERSHYALKASPTGGGLEGAAFILNNSGSRMQGLGYDTLLKKLLEKSALTHLKGQISLHHLRHSIASHLLENGVKMTYVRDFLGHSCLNTTQVYTHIHQRQLQQLK</sequence>
<dbReference type="PROSITE" id="PS51900">
    <property type="entry name" value="CB"/>
    <property type="match status" value="1"/>
</dbReference>
<evidence type="ECO:0000256" key="2">
    <source>
        <dbReference type="ARBA" id="ARBA00022908"/>
    </source>
</evidence>
<keyword evidence="9" id="KW-1185">Reference proteome</keyword>
<name>A0A1H2CB13_MUCMA</name>
<dbReference type="Proteomes" id="UP000199679">
    <property type="component" value="Chromosome I"/>
</dbReference>
<dbReference type="InterPro" id="IPR050090">
    <property type="entry name" value="Tyrosine_recombinase_XerCD"/>
</dbReference>
<dbReference type="PANTHER" id="PTHR30349:SF41">
    <property type="entry name" value="INTEGRASE_RECOMBINASE PROTEIN MJ0367-RELATED"/>
    <property type="match status" value="1"/>
</dbReference>
<dbReference type="InterPro" id="IPR010998">
    <property type="entry name" value="Integrase_recombinase_N"/>
</dbReference>
<gene>
    <name evidence="8" type="ORF">SAMN05216490_4797</name>
</gene>
<dbReference type="SUPFAM" id="SSF56349">
    <property type="entry name" value="DNA breaking-rejoining enzymes"/>
    <property type="match status" value="1"/>
</dbReference>
<dbReference type="OrthoDB" id="9801717at2"/>
<dbReference type="InterPro" id="IPR004107">
    <property type="entry name" value="Integrase_SAM-like_N"/>
</dbReference>
<dbReference type="InterPro" id="IPR044068">
    <property type="entry name" value="CB"/>
</dbReference>
<feature type="domain" description="Core-binding (CB)" evidence="7">
    <location>
        <begin position="9"/>
        <end position="101"/>
    </location>
</feature>
<evidence type="ECO:0000313" key="9">
    <source>
        <dbReference type="Proteomes" id="UP000199679"/>
    </source>
</evidence>
<accession>A0A1H2CB13</accession>
<reference evidence="8 9" key="1">
    <citation type="submission" date="2016-10" db="EMBL/GenBank/DDBJ databases">
        <authorList>
            <person name="de Groot N.N."/>
        </authorList>
    </citation>
    <scope>NUCLEOTIDE SEQUENCE [LARGE SCALE GENOMIC DNA]</scope>
    <source>
        <strain evidence="8 9">MP1X4</strain>
    </source>
</reference>
<dbReference type="Gene3D" id="1.10.443.10">
    <property type="entry name" value="Intergrase catalytic core"/>
    <property type="match status" value="1"/>
</dbReference>
<protein>
    <submittedName>
        <fullName evidence="8">Integrase/recombinase XerD</fullName>
    </submittedName>
</protein>